<comment type="subcellular location">
    <subcellularLocation>
        <location evidence="1">Membrane</location>
        <topology evidence="1">Multi-pass membrane protein</topology>
    </subcellularLocation>
</comment>
<feature type="transmembrane region" description="Helical" evidence="7">
    <location>
        <begin position="481"/>
        <end position="504"/>
    </location>
</feature>
<feature type="transmembrane region" description="Helical" evidence="7">
    <location>
        <begin position="416"/>
        <end position="437"/>
    </location>
</feature>
<evidence type="ECO:0000259" key="8">
    <source>
        <dbReference type="PROSITE" id="PS50850"/>
    </source>
</evidence>
<dbReference type="EMBL" id="KL584986">
    <property type="protein sequence ID" value="KEQ82920.1"/>
    <property type="molecule type" value="Genomic_DNA"/>
</dbReference>
<dbReference type="CDD" id="cd17323">
    <property type="entry name" value="MFS_Tpo1_MDR_like"/>
    <property type="match status" value="1"/>
</dbReference>
<dbReference type="AlphaFoldDB" id="A0A074XBM6"/>
<feature type="transmembrane region" description="Helical" evidence="7">
    <location>
        <begin position="233"/>
        <end position="251"/>
    </location>
</feature>
<feature type="transmembrane region" description="Helical" evidence="7">
    <location>
        <begin position="347"/>
        <end position="366"/>
    </location>
</feature>
<feature type="transmembrane region" description="Helical" evidence="7">
    <location>
        <begin position="77"/>
        <end position="95"/>
    </location>
</feature>
<reference evidence="9 10" key="1">
    <citation type="journal article" date="2014" name="BMC Genomics">
        <title>Genome sequencing of four Aureobasidium pullulans varieties: biotechnological potential, stress tolerance, and description of new species.</title>
        <authorList>
            <person name="Gostin Ar C."/>
            <person name="Ohm R.A."/>
            <person name="Kogej T."/>
            <person name="Sonjak S."/>
            <person name="Turk M."/>
            <person name="Zajc J."/>
            <person name="Zalar P."/>
            <person name="Grube M."/>
            <person name="Sun H."/>
            <person name="Han J."/>
            <person name="Sharma A."/>
            <person name="Chiniquy J."/>
            <person name="Ngan C.Y."/>
            <person name="Lipzen A."/>
            <person name="Barry K."/>
            <person name="Grigoriev I.V."/>
            <person name="Gunde-Cimerman N."/>
        </authorList>
    </citation>
    <scope>NUCLEOTIDE SEQUENCE [LARGE SCALE GENOMIC DNA]</scope>
    <source>
        <strain evidence="9 10">EXF-150</strain>
    </source>
</reference>
<dbReference type="PANTHER" id="PTHR23502:SF74">
    <property type="entry name" value="MAJOR FACILITATOR SUPERFAMILY (MFS) PROFILE DOMAIN-CONTAINING PROTEIN"/>
    <property type="match status" value="1"/>
</dbReference>
<keyword evidence="3 7" id="KW-0812">Transmembrane</keyword>
<evidence type="ECO:0000256" key="1">
    <source>
        <dbReference type="ARBA" id="ARBA00004141"/>
    </source>
</evidence>
<proteinExistence type="inferred from homology"/>
<feature type="transmembrane region" description="Helical" evidence="7">
    <location>
        <begin position="172"/>
        <end position="192"/>
    </location>
</feature>
<dbReference type="InterPro" id="IPR020846">
    <property type="entry name" value="MFS_dom"/>
</dbReference>
<name>A0A074XBM6_AURPU</name>
<feature type="transmembrane region" description="Helical" evidence="7">
    <location>
        <begin position="449"/>
        <end position="469"/>
    </location>
</feature>
<gene>
    <name evidence="9" type="ORF">M438DRAFT_347136</name>
</gene>
<dbReference type="GO" id="GO:0005886">
    <property type="term" value="C:plasma membrane"/>
    <property type="evidence" value="ECO:0007669"/>
    <property type="project" value="TreeGrafter"/>
</dbReference>
<comment type="similarity">
    <text evidence="2">Belongs to the major facilitator superfamily.</text>
</comment>
<keyword evidence="10" id="KW-1185">Reference proteome</keyword>
<dbReference type="InterPro" id="IPR036259">
    <property type="entry name" value="MFS_trans_sf"/>
</dbReference>
<dbReference type="OrthoDB" id="5141738at2759"/>
<feature type="transmembrane region" description="Helical" evidence="7">
    <location>
        <begin position="115"/>
        <end position="133"/>
    </location>
</feature>
<feature type="transmembrane region" description="Helical" evidence="7">
    <location>
        <begin position="204"/>
        <end position="227"/>
    </location>
</feature>
<accession>A0A074XBM6</accession>
<dbReference type="PANTHER" id="PTHR23502">
    <property type="entry name" value="MAJOR FACILITATOR SUPERFAMILY"/>
    <property type="match status" value="1"/>
</dbReference>
<organism evidence="9 10">
    <name type="scientific">Aureobasidium pullulans EXF-150</name>
    <dbReference type="NCBI Taxonomy" id="1043002"/>
    <lineage>
        <taxon>Eukaryota</taxon>
        <taxon>Fungi</taxon>
        <taxon>Dikarya</taxon>
        <taxon>Ascomycota</taxon>
        <taxon>Pezizomycotina</taxon>
        <taxon>Dothideomycetes</taxon>
        <taxon>Dothideomycetidae</taxon>
        <taxon>Dothideales</taxon>
        <taxon>Saccotheciaceae</taxon>
        <taxon>Aureobasidium</taxon>
    </lineage>
</organism>
<evidence type="ECO:0000256" key="2">
    <source>
        <dbReference type="ARBA" id="ARBA00008335"/>
    </source>
</evidence>
<dbReference type="GO" id="GO:0022857">
    <property type="term" value="F:transmembrane transporter activity"/>
    <property type="evidence" value="ECO:0007669"/>
    <property type="project" value="InterPro"/>
</dbReference>
<evidence type="ECO:0000256" key="7">
    <source>
        <dbReference type="SAM" id="Phobius"/>
    </source>
</evidence>
<dbReference type="Gene3D" id="1.20.1250.20">
    <property type="entry name" value="MFS general substrate transporter like domains"/>
    <property type="match status" value="1"/>
</dbReference>
<keyword evidence="4 7" id="KW-1133">Transmembrane helix</keyword>
<evidence type="ECO:0000256" key="4">
    <source>
        <dbReference type="ARBA" id="ARBA00022989"/>
    </source>
</evidence>
<evidence type="ECO:0000256" key="5">
    <source>
        <dbReference type="ARBA" id="ARBA00023136"/>
    </source>
</evidence>
<evidence type="ECO:0000313" key="9">
    <source>
        <dbReference type="EMBL" id="KEQ82920.1"/>
    </source>
</evidence>
<dbReference type="SUPFAM" id="SSF103473">
    <property type="entry name" value="MFS general substrate transporter"/>
    <property type="match status" value="1"/>
</dbReference>
<feature type="transmembrane region" description="Helical" evidence="7">
    <location>
        <begin position="145"/>
        <end position="166"/>
    </location>
</feature>
<dbReference type="InterPro" id="IPR011701">
    <property type="entry name" value="MFS"/>
</dbReference>
<evidence type="ECO:0000313" key="10">
    <source>
        <dbReference type="Proteomes" id="UP000030706"/>
    </source>
</evidence>
<dbReference type="GeneID" id="40748136"/>
<dbReference type="RefSeq" id="XP_029759107.1">
    <property type="nucleotide sequence ID" value="XM_029905830.1"/>
</dbReference>
<protein>
    <submittedName>
        <fullName evidence="9">MFS general substrate transporter</fullName>
    </submittedName>
</protein>
<feature type="domain" description="Major facilitator superfamily (MFS) profile" evidence="8">
    <location>
        <begin position="77"/>
        <end position="510"/>
    </location>
</feature>
<feature type="transmembrane region" description="Helical" evidence="7">
    <location>
        <begin position="307"/>
        <end position="327"/>
    </location>
</feature>
<dbReference type="Pfam" id="PF07690">
    <property type="entry name" value="MFS_1"/>
    <property type="match status" value="1"/>
</dbReference>
<dbReference type="PROSITE" id="PS50850">
    <property type="entry name" value="MFS"/>
    <property type="match status" value="1"/>
</dbReference>
<evidence type="ECO:0000256" key="3">
    <source>
        <dbReference type="ARBA" id="ARBA00022692"/>
    </source>
</evidence>
<sequence>MAQLAPDANGYHPSKSARGHERINRSDIDARFVLEEEHSPFPYSTSHSSSQSLKEVIAFAPGDQDNPHNWSNRKKSFVVFNGVALVMSSTIGSSIAAGASHQFATFFNITSQAQLVLPTSSYLVGYVVGPLLFGPLSEYHGRKKIMILTFALFSAFTLGCALAPNFVALCVFRLLVGIGASSPISVVGGIYADIYPDPVTRGRALTIFMTATTFGPILGPIMSGFIAVVSWRWIFWLSLIIAGVTWPILLLSSETYAPVILVTRAQRLRKENNNPNIFAPLELEHRDMRQLITVVLTRPVRMFLSEALVLCSCLYLSFVYAIFYMYFQAYPTTFEGIYHFNSGEVGLTFLPIGVGALLACGLYLYWDRVLERAKARDPPAAWSQSEEYRRLPLACIGGPLLMLSCFWLGWTARESIHWAVPVLSALPFGMGFLLLFMSLINYLVDAYEVFAASAMAASACSRSLFGAVLPFAARPMYQRLGVAWACSLLGFLSLAMCAIPFVFIRYGNTIREKSSFCQYLKQCKMQENEQRQVQERRMQQEG</sequence>
<feature type="region of interest" description="Disordered" evidence="6">
    <location>
        <begin position="1"/>
        <end position="22"/>
    </location>
</feature>
<dbReference type="Proteomes" id="UP000030706">
    <property type="component" value="Unassembled WGS sequence"/>
</dbReference>
<dbReference type="HOGENOM" id="CLU_008455_11_2_1"/>
<dbReference type="FunFam" id="1.20.1250.20:FF:000082">
    <property type="entry name" value="MFS multidrug transporter, putative"/>
    <property type="match status" value="1"/>
</dbReference>
<keyword evidence="5 7" id="KW-0472">Membrane</keyword>
<evidence type="ECO:0000256" key="6">
    <source>
        <dbReference type="SAM" id="MobiDB-lite"/>
    </source>
</evidence>
<dbReference type="STRING" id="1043002.A0A074XBM6"/>
<feature type="transmembrane region" description="Helical" evidence="7">
    <location>
        <begin position="391"/>
        <end position="410"/>
    </location>
</feature>